<feature type="domain" description="Glucose-methanol-choline oxidoreductase C-terminal" evidence="6">
    <location>
        <begin position="421"/>
        <end position="533"/>
    </location>
</feature>
<proteinExistence type="inferred from homology"/>
<reference evidence="7" key="1">
    <citation type="submission" date="2022-07" db="EMBL/GenBank/DDBJ databases">
        <title>Arcobacter roscoffensis sp. nov., a marine bacterium isolated from coastal seawater collected from Roscoff, France.</title>
        <authorList>
            <person name="Pascual J."/>
            <person name="Lepeaux C."/>
            <person name="Methner A."/>
            <person name="Overmann J."/>
        </authorList>
    </citation>
    <scope>NUCLEOTIDE SEQUENCE</scope>
    <source>
        <strain evidence="7">ARW1-2F2</strain>
    </source>
</reference>
<keyword evidence="4" id="KW-0560">Oxidoreductase</keyword>
<gene>
    <name evidence="7" type="ORF">NJU99_09220</name>
</gene>
<comment type="similarity">
    <text evidence="1">Belongs to the GMC oxidoreductase family.</text>
</comment>
<keyword evidence="3" id="KW-0274">FAD</keyword>
<evidence type="ECO:0000259" key="5">
    <source>
        <dbReference type="Pfam" id="PF00732"/>
    </source>
</evidence>
<organism evidence="7 8">
    <name type="scientific">Arcobacter roscoffensis</name>
    <dbReference type="NCBI Taxonomy" id="2961520"/>
    <lineage>
        <taxon>Bacteria</taxon>
        <taxon>Pseudomonadati</taxon>
        <taxon>Campylobacterota</taxon>
        <taxon>Epsilonproteobacteria</taxon>
        <taxon>Campylobacterales</taxon>
        <taxon>Arcobacteraceae</taxon>
        <taxon>Arcobacter</taxon>
    </lineage>
</organism>
<dbReference type="InterPro" id="IPR000172">
    <property type="entry name" value="GMC_OxRdtase_N"/>
</dbReference>
<dbReference type="InterPro" id="IPR036188">
    <property type="entry name" value="FAD/NAD-bd_sf"/>
</dbReference>
<evidence type="ECO:0000259" key="6">
    <source>
        <dbReference type="Pfam" id="PF05199"/>
    </source>
</evidence>
<dbReference type="EMBL" id="CP100595">
    <property type="protein sequence ID" value="UTJ05447.1"/>
    <property type="molecule type" value="Genomic_DNA"/>
</dbReference>
<evidence type="ECO:0000313" key="7">
    <source>
        <dbReference type="EMBL" id="UTJ05447.1"/>
    </source>
</evidence>
<name>A0ABY5DZR2_9BACT</name>
<evidence type="ECO:0000256" key="4">
    <source>
        <dbReference type="ARBA" id="ARBA00023002"/>
    </source>
</evidence>
<evidence type="ECO:0000256" key="2">
    <source>
        <dbReference type="ARBA" id="ARBA00022630"/>
    </source>
</evidence>
<protein>
    <submittedName>
        <fullName evidence="7">GMC family oxidoreductase</fullName>
    </submittedName>
</protein>
<evidence type="ECO:0000256" key="1">
    <source>
        <dbReference type="ARBA" id="ARBA00010790"/>
    </source>
</evidence>
<evidence type="ECO:0000256" key="3">
    <source>
        <dbReference type="ARBA" id="ARBA00022827"/>
    </source>
</evidence>
<accession>A0ABY5DZR2</accession>
<dbReference type="InterPro" id="IPR007867">
    <property type="entry name" value="GMC_OxRtase_C"/>
</dbReference>
<dbReference type="SUPFAM" id="SSF51905">
    <property type="entry name" value="FAD/NAD(P)-binding domain"/>
    <property type="match status" value="1"/>
</dbReference>
<dbReference type="Gene3D" id="3.50.50.60">
    <property type="entry name" value="FAD/NAD(P)-binding domain"/>
    <property type="match status" value="2"/>
</dbReference>
<keyword evidence="2" id="KW-0285">Flavoprotein</keyword>
<dbReference type="Pfam" id="PF00732">
    <property type="entry name" value="GMC_oxred_N"/>
    <property type="match status" value="1"/>
</dbReference>
<sequence length="551" mass="62169">MIYDVCVIGSGAGAGPIIYELSKAGFKVCVLEKGDIYKRKDFSKDEIATVRRDIYTPSLNEEYHTIEENIDGKWTKFPTYESGWSFWNGNILGGSSNFMSGFFYRLKPNDFKLKTVYGRQKGSNIEDWPIPYEELEPFYDKVEKIVGVSGEVSDYEHQEPRSSKEFPFKPLLEHPIVKHIDKASKQLGFSIVKTPRAILSKDNKHRKSCYYSNYCGSYACSSGAKGSSRESLILPALKTNNVKIIANAFVYKLNTNEDKKIVSVNYYTKDKKSKEIKAKLFVVAAQAVETSRLLLNSKTKEFPNGVANNSSNVGKNFLSTAGGIVSGTFDETNMNLKELLKPGLFVNRAIKDFYFTDEFKGGMIELVFDHANPIKRANSLKWDGSKLLIGEALQNKIYEKFTKTRTLNMEIFVDWTANDNSFISVDEKYKDKYGVPVANIRIGAFKEDIKVSKFLEKKAIALFKQMNAKDINSNISELPAQNLLAGGCRFGDNPKTSVLNKHCQAHEVKNLFVSDASFMPTGGSVPYTFTIYANSFRVAEYIKKHYDKIIS</sequence>
<dbReference type="PANTHER" id="PTHR46056:SF12">
    <property type="entry name" value="LONG-CHAIN-ALCOHOL OXIDASE"/>
    <property type="match status" value="1"/>
</dbReference>
<keyword evidence="8" id="KW-1185">Reference proteome</keyword>
<dbReference type="RefSeq" id="WP_254575628.1">
    <property type="nucleotide sequence ID" value="NZ_CP100595.1"/>
</dbReference>
<feature type="domain" description="Glucose-methanol-choline oxidoreductase N-terminal" evidence="5">
    <location>
        <begin position="85"/>
        <end position="317"/>
    </location>
</feature>
<dbReference type="Pfam" id="PF05199">
    <property type="entry name" value="GMC_oxred_C"/>
    <property type="match status" value="1"/>
</dbReference>
<evidence type="ECO:0000313" key="8">
    <source>
        <dbReference type="Proteomes" id="UP001060012"/>
    </source>
</evidence>
<dbReference type="PANTHER" id="PTHR46056">
    <property type="entry name" value="LONG-CHAIN-ALCOHOL OXIDASE"/>
    <property type="match status" value="1"/>
</dbReference>
<dbReference type="Proteomes" id="UP001060012">
    <property type="component" value="Chromosome"/>
</dbReference>